<organism evidence="1 2">
    <name type="scientific">Aeromonas veronii</name>
    <dbReference type="NCBI Taxonomy" id="654"/>
    <lineage>
        <taxon>Bacteria</taxon>
        <taxon>Pseudomonadati</taxon>
        <taxon>Pseudomonadota</taxon>
        <taxon>Gammaproteobacteria</taxon>
        <taxon>Aeromonadales</taxon>
        <taxon>Aeromonadaceae</taxon>
        <taxon>Aeromonas</taxon>
    </lineage>
</organism>
<gene>
    <name evidence="1" type="ORF">AERO8C_160074</name>
</gene>
<proteinExistence type="predicted"/>
<dbReference type="EMBL" id="CABWLC010000008">
    <property type="protein sequence ID" value="VXA83921.1"/>
    <property type="molecule type" value="Genomic_DNA"/>
</dbReference>
<accession>A0A653KYM2</accession>
<dbReference type="AlphaFoldDB" id="A0A653KYM2"/>
<sequence>MVIPLFGKTRLPLTLRISRRHIDFHLCGTFVIRANNQAHKQGVSSSFWSQRIAQTGFSTVITALFTPYLM</sequence>
<evidence type="ECO:0000313" key="2">
    <source>
        <dbReference type="Proteomes" id="UP000439123"/>
    </source>
</evidence>
<dbReference type="Proteomes" id="UP000439123">
    <property type="component" value="Unassembled WGS sequence"/>
</dbReference>
<reference evidence="1 2" key="1">
    <citation type="submission" date="2019-10" db="EMBL/GenBank/DDBJ databases">
        <authorList>
            <person name="Karimi E."/>
        </authorList>
    </citation>
    <scope>NUCLEOTIDE SEQUENCE [LARGE SCALE GENOMIC DNA]</scope>
    <source>
        <strain evidence="1">Aeromonas sp. 8C</strain>
    </source>
</reference>
<name>A0A653KYM2_AERVE</name>
<evidence type="ECO:0000313" key="1">
    <source>
        <dbReference type="EMBL" id="VXA83921.1"/>
    </source>
</evidence>
<protein>
    <submittedName>
        <fullName evidence="1">Uncharacterized protein</fullName>
    </submittedName>
</protein>